<proteinExistence type="inferred from homology"/>
<keyword evidence="4 9" id="KW-0812">Transmembrane</keyword>
<dbReference type="EMBL" id="JBIPKE010000015">
    <property type="protein sequence ID" value="MFH6983698.1"/>
    <property type="molecule type" value="Genomic_DNA"/>
</dbReference>
<comment type="caution">
    <text evidence="12">The sequence shown here is derived from an EMBL/GenBank/DDBJ whole genome shotgun (WGS) entry which is preliminary data.</text>
</comment>
<sequence>MAHDHHHAHGDHSTSKIRIAFFINLGFSVIELIGGLYTNSVAILSDALHDLGDSMSLGVSWYFQKVARKGRDKEFSYGYRRFSVLGAVINSLVLVVGSILILTEAIPRLFDPTTPDAQGMIYLAIGGILANGLAAYKLHGGHSLNERAVYLHLLEDVLGWVATLIAALIMLYQDWPIVDSLLAIFISLFILFNVYKNLKKALKIILQGTPEEINPKRIDELLRAIPKVISTHDCHIWSMDGQYHILSIHLVIEKYNELQELSEIKQKAKDLLKNEHIDHATIEFETEDEKCDPC</sequence>
<keyword evidence="5" id="KW-0864">Zinc transport</keyword>
<dbReference type="SUPFAM" id="SSF161111">
    <property type="entry name" value="Cation efflux protein transmembrane domain-like"/>
    <property type="match status" value="1"/>
</dbReference>
<dbReference type="InterPro" id="IPR002524">
    <property type="entry name" value="Cation_efflux"/>
</dbReference>
<reference evidence="12 13" key="1">
    <citation type="journal article" date="2013" name="Int. J. Syst. Evol. Microbiol.">
        <title>Marinoscillum luteum sp. nov., isolated from marine sediment.</title>
        <authorList>
            <person name="Cha I.T."/>
            <person name="Park S.J."/>
            <person name="Kim S.J."/>
            <person name="Kim J.G."/>
            <person name="Jung M.Y."/>
            <person name="Shin K.S."/>
            <person name="Kwon K.K."/>
            <person name="Yang S.H."/>
            <person name="Seo Y.S."/>
            <person name="Rhee S.K."/>
        </authorList>
    </citation>
    <scope>NUCLEOTIDE SEQUENCE [LARGE SCALE GENOMIC DNA]</scope>
    <source>
        <strain evidence="12 13">KCTC 23939</strain>
    </source>
</reference>
<evidence type="ECO:0000256" key="9">
    <source>
        <dbReference type="SAM" id="Phobius"/>
    </source>
</evidence>
<keyword evidence="6 9" id="KW-1133">Transmembrane helix</keyword>
<keyword evidence="8 9" id="KW-0472">Membrane</keyword>
<keyword evidence="5" id="KW-0862">Zinc</keyword>
<feature type="domain" description="Cation efflux protein cytoplasmic" evidence="11">
    <location>
        <begin position="210"/>
        <end position="285"/>
    </location>
</feature>
<comment type="subcellular location">
    <subcellularLocation>
        <location evidence="1">Membrane</location>
        <topology evidence="1">Multi-pass membrane protein</topology>
    </subcellularLocation>
</comment>
<evidence type="ECO:0000313" key="12">
    <source>
        <dbReference type="EMBL" id="MFH6983698.1"/>
    </source>
</evidence>
<evidence type="ECO:0000259" key="10">
    <source>
        <dbReference type="Pfam" id="PF01545"/>
    </source>
</evidence>
<dbReference type="Pfam" id="PF01545">
    <property type="entry name" value="Cation_efflux"/>
    <property type="match status" value="1"/>
</dbReference>
<evidence type="ECO:0000256" key="8">
    <source>
        <dbReference type="ARBA" id="ARBA00023136"/>
    </source>
</evidence>
<feature type="transmembrane region" description="Helical" evidence="9">
    <location>
        <begin position="148"/>
        <end position="171"/>
    </location>
</feature>
<protein>
    <submittedName>
        <fullName evidence="12">Cation diffusion facilitator family transporter</fullName>
    </submittedName>
</protein>
<dbReference type="Pfam" id="PF16916">
    <property type="entry name" value="ZT_dimer"/>
    <property type="match status" value="1"/>
</dbReference>
<evidence type="ECO:0000259" key="11">
    <source>
        <dbReference type="Pfam" id="PF16916"/>
    </source>
</evidence>
<dbReference type="InterPro" id="IPR050681">
    <property type="entry name" value="CDF/SLC30A"/>
</dbReference>
<evidence type="ECO:0000256" key="4">
    <source>
        <dbReference type="ARBA" id="ARBA00022692"/>
    </source>
</evidence>
<name>A0ABW7N7W8_9BACT</name>
<dbReference type="InterPro" id="IPR027469">
    <property type="entry name" value="Cation_efflux_TMD_sf"/>
</dbReference>
<dbReference type="Proteomes" id="UP001610063">
    <property type="component" value="Unassembled WGS sequence"/>
</dbReference>
<dbReference type="Gene3D" id="1.20.1510.10">
    <property type="entry name" value="Cation efflux protein transmembrane domain"/>
    <property type="match status" value="1"/>
</dbReference>
<evidence type="ECO:0000256" key="7">
    <source>
        <dbReference type="ARBA" id="ARBA00023065"/>
    </source>
</evidence>
<dbReference type="Gene3D" id="3.30.70.1350">
    <property type="entry name" value="Cation efflux protein, cytoplasmic domain"/>
    <property type="match status" value="1"/>
</dbReference>
<feature type="transmembrane region" description="Helical" evidence="9">
    <location>
        <begin position="19"/>
        <end position="37"/>
    </location>
</feature>
<dbReference type="NCBIfam" id="TIGR01297">
    <property type="entry name" value="CDF"/>
    <property type="match status" value="1"/>
</dbReference>
<evidence type="ECO:0000256" key="5">
    <source>
        <dbReference type="ARBA" id="ARBA00022906"/>
    </source>
</evidence>
<evidence type="ECO:0000256" key="6">
    <source>
        <dbReference type="ARBA" id="ARBA00022989"/>
    </source>
</evidence>
<dbReference type="InterPro" id="IPR027470">
    <property type="entry name" value="Cation_efflux_CTD"/>
</dbReference>
<evidence type="ECO:0000313" key="13">
    <source>
        <dbReference type="Proteomes" id="UP001610063"/>
    </source>
</evidence>
<organism evidence="12 13">
    <name type="scientific">Marinoscillum luteum</name>
    <dbReference type="NCBI Taxonomy" id="861051"/>
    <lineage>
        <taxon>Bacteria</taxon>
        <taxon>Pseudomonadati</taxon>
        <taxon>Bacteroidota</taxon>
        <taxon>Cytophagia</taxon>
        <taxon>Cytophagales</taxon>
        <taxon>Reichenbachiellaceae</taxon>
        <taxon>Marinoscillum</taxon>
    </lineage>
</organism>
<dbReference type="InterPro" id="IPR036837">
    <property type="entry name" value="Cation_efflux_CTD_sf"/>
</dbReference>
<feature type="transmembrane region" description="Helical" evidence="9">
    <location>
        <begin position="177"/>
        <end position="195"/>
    </location>
</feature>
<evidence type="ECO:0000256" key="1">
    <source>
        <dbReference type="ARBA" id="ARBA00004141"/>
    </source>
</evidence>
<keyword evidence="13" id="KW-1185">Reference proteome</keyword>
<keyword evidence="3" id="KW-0813">Transport</keyword>
<dbReference type="RefSeq" id="WP_395417238.1">
    <property type="nucleotide sequence ID" value="NZ_JBIPKE010000015.1"/>
</dbReference>
<accession>A0ABW7N7W8</accession>
<comment type="similarity">
    <text evidence="2">Belongs to the cation diffusion facilitator (CDF) transporter (TC 2.A.4) family. SLC30A subfamily.</text>
</comment>
<feature type="transmembrane region" description="Helical" evidence="9">
    <location>
        <begin position="84"/>
        <end position="107"/>
    </location>
</feature>
<feature type="domain" description="Cation efflux protein transmembrane" evidence="10">
    <location>
        <begin position="18"/>
        <end position="206"/>
    </location>
</feature>
<feature type="transmembrane region" description="Helical" evidence="9">
    <location>
        <begin position="119"/>
        <end position="136"/>
    </location>
</feature>
<dbReference type="InterPro" id="IPR058533">
    <property type="entry name" value="Cation_efflux_TM"/>
</dbReference>
<evidence type="ECO:0000256" key="3">
    <source>
        <dbReference type="ARBA" id="ARBA00022448"/>
    </source>
</evidence>
<dbReference type="PANTHER" id="PTHR11562:SF17">
    <property type="entry name" value="RE54080P-RELATED"/>
    <property type="match status" value="1"/>
</dbReference>
<evidence type="ECO:0000256" key="2">
    <source>
        <dbReference type="ARBA" id="ARBA00008873"/>
    </source>
</evidence>
<keyword evidence="7" id="KW-0406">Ion transport</keyword>
<dbReference type="PANTHER" id="PTHR11562">
    <property type="entry name" value="CATION EFFLUX PROTEIN/ ZINC TRANSPORTER"/>
    <property type="match status" value="1"/>
</dbReference>
<dbReference type="SUPFAM" id="SSF160240">
    <property type="entry name" value="Cation efflux protein cytoplasmic domain-like"/>
    <property type="match status" value="1"/>
</dbReference>
<gene>
    <name evidence="12" type="ORF">ACHKAR_09620</name>
</gene>